<organism evidence="1 2">
    <name type="scientific">Caballeronia pedi</name>
    <dbReference type="NCBI Taxonomy" id="1777141"/>
    <lineage>
        <taxon>Bacteria</taxon>
        <taxon>Pseudomonadati</taxon>
        <taxon>Pseudomonadota</taxon>
        <taxon>Betaproteobacteria</taxon>
        <taxon>Burkholderiales</taxon>
        <taxon>Burkholderiaceae</taxon>
        <taxon>Caballeronia</taxon>
    </lineage>
</organism>
<sequence>MDKQGRSQEIPCAILKALGAELPDYRPCEQALTRVGAKPLPTGKAVELGPSKRHLLAAVPHSVGYDCFEPWLDTPDTVVTHLRRYGFDAMLINVEALSSSTNNSHRIRDAVMAMPAPEGEPRLVLTGYSKGAPDIFEALFAYPKA</sequence>
<protein>
    <submittedName>
        <fullName evidence="1">Uncharacterized protein</fullName>
    </submittedName>
</protein>
<dbReference type="STRING" id="1777141.AWB80_07067"/>
<dbReference type="Proteomes" id="UP000054911">
    <property type="component" value="Unassembled WGS sequence"/>
</dbReference>
<gene>
    <name evidence="1" type="ORF">AWB80_07067</name>
</gene>
<comment type="caution">
    <text evidence="1">The sequence shown here is derived from an EMBL/GenBank/DDBJ whole genome shotgun (WGS) entry which is preliminary data.</text>
</comment>
<dbReference type="AlphaFoldDB" id="A0A158DL19"/>
<dbReference type="EMBL" id="FCOE02000041">
    <property type="protein sequence ID" value="SAK95153.1"/>
    <property type="molecule type" value="Genomic_DNA"/>
</dbReference>
<reference evidence="1" key="1">
    <citation type="submission" date="2016-01" db="EMBL/GenBank/DDBJ databases">
        <authorList>
            <person name="Peeters C."/>
        </authorList>
    </citation>
    <scope>NUCLEOTIDE SEQUENCE [LARGE SCALE GENOMIC DNA]</scope>
    <source>
        <strain evidence="1">LMG 29323</strain>
    </source>
</reference>
<proteinExistence type="predicted"/>
<name>A0A158DL19_9BURK</name>
<keyword evidence="2" id="KW-1185">Reference proteome</keyword>
<dbReference type="RefSeq" id="WP_244206903.1">
    <property type="nucleotide sequence ID" value="NZ_FCOE02000041.1"/>
</dbReference>
<evidence type="ECO:0000313" key="2">
    <source>
        <dbReference type="Proteomes" id="UP000054911"/>
    </source>
</evidence>
<accession>A0A158DL19</accession>
<evidence type="ECO:0000313" key="1">
    <source>
        <dbReference type="EMBL" id="SAK95153.1"/>
    </source>
</evidence>